<dbReference type="InParanoid" id="A9JXH1"/>
<evidence type="ECO:0000313" key="2">
    <source>
        <dbReference type="Proteomes" id="UP000001055"/>
    </source>
</evidence>
<organism evidence="1 2">
    <name type="scientific">Phaeosphaeria nodorum (strain SN15 / ATCC MYA-4574 / FGSC 10173)</name>
    <name type="common">Glume blotch fungus</name>
    <name type="synonym">Parastagonospora nodorum</name>
    <dbReference type="NCBI Taxonomy" id="321614"/>
    <lineage>
        <taxon>Eukaryota</taxon>
        <taxon>Fungi</taxon>
        <taxon>Dikarya</taxon>
        <taxon>Ascomycota</taxon>
        <taxon>Pezizomycotina</taxon>
        <taxon>Dothideomycetes</taxon>
        <taxon>Pleosporomycetidae</taxon>
        <taxon>Pleosporales</taxon>
        <taxon>Pleosporineae</taxon>
        <taxon>Phaeosphaeriaceae</taxon>
        <taxon>Parastagonospora</taxon>
    </lineage>
</organism>
<dbReference type="KEGG" id="pno:SNOG_20175"/>
<accession>A9JXH1</accession>
<name>A9JXH1_PHANO</name>
<dbReference type="EMBL" id="CH445362">
    <property type="protein sequence ID" value="EDP89872.1"/>
    <property type="molecule type" value="Genomic_DNA"/>
</dbReference>
<dbReference type="AlphaFoldDB" id="A9JXH1"/>
<dbReference type="Proteomes" id="UP000001055">
    <property type="component" value="Unassembled WGS sequence"/>
</dbReference>
<proteinExistence type="predicted"/>
<protein>
    <submittedName>
        <fullName evidence="1">Uncharacterized protein</fullName>
    </submittedName>
</protein>
<dbReference type="GeneID" id="5982581"/>
<gene>
    <name evidence="1" type="ORF">SNOG_20175</name>
</gene>
<sequence length="62" mass="6579">MEVEKISVSGVTVEVESTFVPFIKGVLDLASPFSFVELDAGRVVHLVEPALVVGKGNTVFST</sequence>
<dbReference type="RefSeq" id="XP_001805652.1">
    <property type="nucleotide sequence ID" value="XM_001805600.1"/>
</dbReference>
<reference evidence="2" key="1">
    <citation type="journal article" date="2007" name="Plant Cell">
        <title>Dothideomycete-plant interactions illuminated by genome sequencing and EST analysis of the wheat pathogen Stagonospora nodorum.</title>
        <authorList>
            <person name="Hane J.K."/>
            <person name="Lowe R.G."/>
            <person name="Solomon P.S."/>
            <person name="Tan K.C."/>
            <person name="Schoch C.L."/>
            <person name="Spatafora J.W."/>
            <person name="Crous P.W."/>
            <person name="Kodira C."/>
            <person name="Birren B.W."/>
            <person name="Galagan J.E."/>
            <person name="Torriani S.F."/>
            <person name="McDonald B.A."/>
            <person name="Oliver R.P."/>
        </authorList>
    </citation>
    <scope>NUCLEOTIDE SEQUENCE [LARGE SCALE GENOMIC DNA]</scope>
    <source>
        <strain evidence="2">SN15 / ATCC MYA-4574 / FGSC 10173</strain>
    </source>
</reference>
<dbReference type="HOGENOM" id="CLU_2904937_0_0_1"/>
<evidence type="ECO:0000313" key="1">
    <source>
        <dbReference type="EMBL" id="EDP89872.1"/>
    </source>
</evidence>